<evidence type="ECO:0000256" key="19">
    <source>
        <dbReference type="PIRSR" id="PIRSR000197-1"/>
    </source>
</evidence>
<dbReference type="InterPro" id="IPR002872">
    <property type="entry name" value="Proline_DH_dom"/>
</dbReference>
<dbReference type="RefSeq" id="WP_101304489.1">
    <property type="nucleotide sequence ID" value="NZ_NXGX01000008.1"/>
</dbReference>
<evidence type="ECO:0000259" key="23">
    <source>
        <dbReference type="Pfam" id="PF18327"/>
    </source>
</evidence>
<evidence type="ECO:0000256" key="10">
    <source>
        <dbReference type="ARBA" id="ARBA00023062"/>
    </source>
</evidence>
<dbReference type="InterPro" id="IPR016161">
    <property type="entry name" value="Ald_DH/histidinol_DH"/>
</dbReference>
<comment type="pathway">
    <text evidence="3 18">Amino-acid degradation; L-proline degradation into L-glutamate; L-glutamate from L-proline: step 2/2.</text>
</comment>
<comment type="similarity">
    <text evidence="17 18">In the C-terminal section; belongs to the aldehyde dehydrogenase family.</text>
</comment>
<keyword evidence="4 18" id="KW-0678">Repressor</keyword>
<dbReference type="InterPro" id="IPR041349">
    <property type="entry name" value="PRODH"/>
</dbReference>
<comment type="catalytic activity">
    <reaction evidence="15 18">
        <text>L-proline + a quinone = (S)-1-pyrroline-5-carboxylate + a quinol + H(+)</text>
        <dbReference type="Rhea" id="RHEA:23784"/>
        <dbReference type="ChEBI" id="CHEBI:15378"/>
        <dbReference type="ChEBI" id="CHEBI:17388"/>
        <dbReference type="ChEBI" id="CHEBI:24646"/>
        <dbReference type="ChEBI" id="CHEBI:60039"/>
        <dbReference type="ChEBI" id="CHEBI:132124"/>
        <dbReference type="EC" id="1.5.5.2"/>
    </reaction>
</comment>
<evidence type="ECO:0000256" key="8">
    <source>
        <dbReference type="ARBA" id="ARBA00023015"/>
    </source>
</evidence>
<evidence type="ECO:0000313" key="25">
    <source>
        <dbReference type="Proteomes" id="UP000233332"/>
    </source>
</evidence>
<dbReference type="SUPFAM" id="SSF51730">
    <property type="entry name" value="FAD-linked oxidoreductase"/>
    <property type="match status" value="1"/>
</dbReference>
<dbReference type="EC" id="1.2.1.88" evidence="18"/>
<keyword evidence="13" id="KW-0511">Multifunctional enzyme</keyword>
<keyword evidence="6 18" id="KW-0274">FAD</keyword>
<evidence type="ECO:0000256" key="2">
    <source>
        <dbReference type="ARBA" id="ARBA00004739"/>
    </source>
</evidence>
<dbReference type="GO" id="GO:0004657">
    <property type="term" value="F:proline dehydrogenase activity"/>
    <property type="evidence" value="ECO:0007669"/>
    <property type="project" value="UniProtKB-UniRule"/>
</dbReference>
<dbReference type="Gene3D" id="1.20.5.550">
    <property type="entry name" value="Single Helix bin"/>
    <property type="match status" value="1"/>
</dbReference>
<dbReference type="InterPro" id="IPR024089">
    <property type="entry name" value="PRODH_PutA_dom_I/II"/>
</dbReference>
<evidence type="ECO:0000256" key="5">
    <source>
        <dbReference type="ARBA" id="ARBA00022630"/>
    </source>
</evidence>
<dbReference type="SUPFAM" id="SSF53720">
    <property type="entry name" value="ALDH-like"/>
    <property type="match status" value="2"/>
</dbReference>
<evidence type="ECO:0000259" key="21">
    <source>
        <dbReference type="Pfam" id="PF01619"/>
    </source>
</evidence>
<dbReference type="PANTHER" id="PTHR42862">
    <property type="entry name" value="DELTA-1-PYRROLINE-5-CARBOXYLATE DEHYDROGENASE 1, ISOFORM A-RELATED"/>
    <property type="match status" value="1"/>
</dbReference>
<dbReference type="SUPFAM" id="SSF81935">
    <property type="entry name" value="N-terminal domain of bifunctional PutA protein"/>
    <property type="match status" value="1"/>
</dbReference>
<evidence type="ECO:0000256" key="18">
    <source>
        <dbReference type="PIRNR" id="PIRNR000197"/>
    </source>
</evidence>
<dbReference type="FunFam" id="3.40.309.10:FF:000005">
    <property type="entry name" value="1-pyrroline-5-carboxylate dehydrogenase 1"/>
    <property type="match status" value="1"/>
</dbReference>
<evidence type="ECO:0000256" key="13">
    <source>
        <dbReference type="ARBA" id="ARBA00023268"/>
    </source>
</evidence>
<organism evidence="24 25">
    <name type="scientific">Thalassospira lohafexi</name>
    <dbReference type="NCBI Taxonomy" id="744227"/>
    <lineage>
        <taxon>Bacteria</taxon>
        <taxon>Pseudomonadati</taxon>
        <taxon>Pseudomonadota</taxon>
        <taxon>Alphaproteobacteria</taxon>
        <taxon>Rhodospirillales</taxon>
        <taxon>Thalassospiraceae</taxon>
        <taxon>Thalassospira</taxon>
    </lineage>
</organism>
<comment type="similarity">
    <text evidence="16 18">In the N-terminal section; belongs to the proline dehydrogenase family.</text>
</comment>
<dbReference type="InterPro" id="IPR005933">
    <property type="entry name" value="PutA_C"/>
</dbReference>
<dbReference type="InterPro" id="IPR015590">
    <property type="entry name" value="Aldehyde_DH_dom"/>
</dbReference>
<evidence type="ECO:0000313" key="24">
    <source>
        <dbReference type="EMBL" id="PKR56990.1"/>
    </source>
</evidence>
<dbReference type="FunFam" id="3.20.20.220:FF:000004">
    <property type="entry name" value="Bifunctional protein PutA"/>
    <property type="match status" value="1"/>
</dbReference>
<dbReference type="UniPathway" id="UPA00261">
    <property type="reaction ID" value="UER00373"/>
</dbReference>
<keyword evidence="8 18" id="KW-0805">Transcription regulation</keyword>
<evidence type="ECO:0000259" key="22">
    <source>
        <dbReference type="Pfam" id="PF14850"/>
    </source>
</evidence>
<evidence type="ECO:0000256" key="6">
    <source>
        <dbReference type="ARBA" id="ARBA00022827"/>
    </source>
</evidence>
<comment type="caution">
    <text evidence="24">The sequence shown here is derived from an EMBL/GenBank/DDBJ whole genome shotgun (WGS) entry which is preliminary data.</text>
</comment>
<accession>A0A2N3L2R7</accession>
<feature type="domain" description="Aldehyde dehydrogenase" evidence="20">
    <location>
        <begin position="567"/>
        <end position="1011"/>
    </location>
</feature>
<evidence type="ECO:0000256" key="16">
    <source>
        <dbReference type="ARBA" id="ARBA00060889"/>
    </source>
</evidence>
<dbReference type="Gene3D" id="3.20.20.220">
    <property type="match status" value="1"/>
</dbReference>
<dbReference type="PIRSF" id="PIRSF000197">
    <property type="entry name" value="Bifunct_PutA"/>
    <property type="match status" value="1"/>
</dbReference>
<evidence type="ECO:0000256" key="1">
    <source>
        <dbReference type="ARBA" id="ARBA00001974"/>
    </source>
</evidence>
<dbReference type="InterPro" id="IPR025703">
    <property type="entry name" value="Bifunct_PutA"/>
</dbReference>
<name>A0A2N3L2R7_9PROT</name>
<dbReference type="InterPro" id="IPR016163">
    <property type="entry name" value="Ald_DH_C"/>
</dbReference>
<dbReference type="Gene3D" id="3.40.309.10">
    <property type="entry name" value="Aldehyde Dehydrogenase, Chain A, domain 2"/>
    <property type="match status" value="1"/>
</dbReference>
<keyword evidence="12 18" id="KW-0804">Transcription</keyword>
<dbReference type="NCBIfam" id="TIGR01238">
    <property type="entry name" value="D1pyr5carbox3"/>
    <property type="match status" value="1"/>
</dbReference>
<evidence type="ECO:0000256" key="9">
    <source>
        <dbReference type="ARBA" id="ARBA00023027"/>
    </source>
</evidence>
<feature type="domain" description="Proline utilization A proline dehydrogenase N-terminal" evidence="23">
    <location>
        <begin position="11"/>
        <end position="57"/>
    </location>
</feature>
<comment type="cofactor">
    <cofactor evidence="1 18">
        <name>FAD</name>
        <dbReference type="ChEBI" id="CHEBI:57692"/>
    </cofactor>
</comment>
<dbReference type="Gene3D" id="3.40.605.10">
    <property type="entry name" value="Aldehyde Dehydrogenase, Chain A, domain 1"/>
    <property type="match status" value="1"/>
</dbReference>
<dbReference type="EC" id="1.5.5.2" evidence="18"/>
<dbReference type="InterPro" id="IPR024090">
    <property type="entry name" value="PRODH_PutA_dom_I"/>
</dbReference>
<evidence type="ECO:0000256" key="4">
    <source>
        <dbReference type="ARBA" id="ARBA00022491"/>
    </source>
</evidence>
<keyword evidence="11 18" id="KW-0238">DNA-binding</keyword>
<protein>
    <recommendedName>
        <fullName evidence="18">Bifunctional protein PutA</fullName>
    </recommendedName>
    <domain>
        <recommendedName>
            <fullName evidence="18">Proline dehydrogenase</fullName>
            <ecNumber evidence="18">1.5.5.2</ecNumber>
        </recommendedName>
        <alternativeName>
            <fullName evidence="18">Proline oxidase</fullName>
        </alternativeName>
    </domain>
    <domain>
        <recommendedName>
            <fullName evidence="18">Delta-1-pyrroline-5-carboxylate dehydrogenase</fullName>
            <shortName evidence="18">P5C dehydrogenase</shortName>
            <ecNumber evidence="18">1.2.1.88</ecNumber>
        </recommendedName>
        <alternativeName>
            <fullName evidence="18">L-glutamate gamma-semialdehyde dehydrogenase</fullName>
        </alternativeName>
    </domain>
</protein>
<dbReference type="GO" id="GO:0009898">
    <property type="term" value="C:cytoplasmic side of plasma membrane"/>
    <property type="evidence" value="ECO:0007669"/>
    <property type="project" value="TreeGrafter"/>
</dbReference>
<evidence type="ECO:0000256" key="7">
    <source>
        <dbReference type="ARBA" id="ARBA00023002"/>
    </source>
</evidence>
<keyword evidence="7 18" id="KW-0560">Oxidoreductase</keyword>
<dbReference type="EMBL" id="NXGX01000008">
    <property type="protein sequence ID" value="PKR56990.1"/>
    <property type="molecule type" value="Genomic_DNA"/>
</dbReference>
<reference evidence="24 25" key="1">
    <citation type="submission" date="2017-09" db="EMBL/GenBank/DDBJ databases">
        <title>Biodiversity and function of Thalassospira species in the particle-attached aromatic-hydrocarbon-degrading consortia from the surface seawater of the China South Sea.</title>
        <authorList>
            <person name="Dong C."/>
            <person name="Lai Q."/>
            <person name="Shao Z."/>
        </authorList>
    </citation>
    <scope>NUCLEOTIDE SEQUENCE [LARGE SCALE GENOMIC DNA]</scope>
    <source>
        <strain evidence="24 25">139Z-12</strain>
    </source>
</reference>
<evidence type="ECO:0000256" key="11">
    <source>
        <dbReference type="ARBA" id="ARBA00023125"/>
    </source>
</evidence>
<evidence type="ECO:0000256" key="15">
    <source>
        <dbReference type="ARBA" id="ARBA00048779"/>
    </source>
</evidence>
<evidence type="ECO:0000259" key="20">
    <source>
        <dbReference type="Pfam" id="PF00171"/>
    </source>
</evidence>
<dbReference type="Pfam" id="PF14850">
    <property type="entry name" value="Pro_dh-DNA_bdg"/>
    <property type="match status" value="1"/>
</dbReference>
<comment type="catalytic activity">
    <reaction evidence="14 18">
        <text>L-glutamate 5-semialdehyde + NAD(+) + H2O = L-glutamate + NADH + 2 H(+)</text>
        <dbReference type="Rhea" id="RHEA:30235"/>
        <dbReference type="ChEBI" id="CHEBI:15377"/>
        <dbReference type="ChEBI" id="CHEBI:15378"/>
        <dbReference type="ChEBI" id="CHEBI:29985"/>
        <dbReference type="ChEBI" id="CHEBI:57540"/>
        <dbReference type="ChEBI" id="CHEBI:57945"/>
        <dbReference type="ChEBI" id="CHEBI:58066"/>
        <dbReference type="EC" id="1.2.1.88"/>
    </reaction>
</comment>
<dbReference type="InterPro" id="IPR050485">
    <property type="entry name" value="Proline_metab_enzyme"/>
</dbReference>
<dbReference type="Pfam" id="PF00171">
    <property type="entry name" value="Aldedh"/>
    <property type="match status" value="1"/>
</dbReference>
<evidence type="ECO:0000256" key="17">
    <source>
        <dbReference type="ARBA" id="ARBA00060911"/>
    </source>
</evidence>
<evidence type="ECO:0000256" key="12">
    <source>
        <dbReference type="ARBA" id="ARBA00023163"/>
    </source>
</evidence>
<dbReference type="InterPro" id="IPR016160">
    <property type="entry name" value="Ald_DH_CS_CYS"/>
</dbReference>
<keyword evidence="10 18" id="KW-0642">Proline metabolism</keyword>
<dbReference type="InterPro" id="IPR024082">
    <property type="entry name" value="PRODH_PutA_dom_II"/>
</dbReference>
<feature type="active site" evidence="19">
    <location>
        <position position="823"/>
    </location>
</feature>
<feature type="domain" description="Proline dehydrogenase" evidence="21">
    <location>
        <begin position="191"/>
        <end position="483"/>
    </location>
</feature>
<dbReference type="AlphaFoldDB" id="A0A2N3L2R7"/>
<dbReference type="GO" id="GO:0003677">
    <property type="term" value="F:DNA binding"/>
    <property type="evidence" value="ECO:0007669"/>
    <property type="project" value="UniProtKB-KW"/>
</dbReference>
<comment type="pathway">
    <text evidence="2 18">Amino-acid degradation; L-proline degradation into L-glutamate; L-glutamate from L-proline: step 1/2.</text>
</comment>
<dbReference type="Proteomes" id="UP000233332">
    <property type="component" value="Unassembled WGS sequence"/>
</dbReference>
<dbReference type="InterPro" id="IPR029041">
    <property type="entry name" value="FAD-linked_oxidoreductase-like"/>
</dbReference>
<keyword evidence="9 18" id="KW-0520">NAD</keyword>
<dbReference type="Pfam" id="PF18327">
    <property type="entry name" value="PRODH"/>
    <property type="match status" value="1"/>
</dbReference>
<dbReference type="NCBIfam" id="NF008869">
    <property type="entry name" value="PRK11904.1"/>
    <property type="match status" value="1"/>
</dbReference>
<sequence>MFRTELPQPNDIRTEIRNAYRADEEEAVARLIEAARLSPEQTARVQDRAYQLVARVRKADNGKSGIDALLHEYELSSKEGVILMCLAEALLRVPDAVTADKLIQDKLFDANWQSHLGHSDSFFVNASTWGLMLTGKVIKFGKAEKADPGRLLKRMIGRSGEPVIRKAFNHAMRIMGRQFVMGRTIDEASVRAKANEEKGYRYSYDMLGEAARTMEDADRYYKAYEDAIHDIGRVAKGRGPINSPGISVKLSAIHPRYDFANYERVVTELTPRLKQLAFLAKKYDIGFTVDAEEANRLDLSLDVIGDVFADPDLSGWEGYGLAVQAYQKRAYHVLEWLADLSTKVGRKMMVRLVKGAYWDTEVKFSQENGFDGYPCFTRKASTDVSYLACAKLMLSRRDAFYCQFASHNAHTVASILEMAGNDRTFEFQRLHGMGEALYEQIVDKAGENVPCRIYAPVGSHEDLLAYLVRRLLENGANTSFVNRIQDEQLPIEEMIADPVEKMAALPRKAHPKIPAPVDLYGAGRVNSRGIDLTDTNKLLPLNEKLAAMQGKTWNAAPLIDGMLVSGTPIDVMNPAKLGEKVGDLVQATEADVEAAIVAAVKGYDAWNATSGADRAVALRRLGDLLEDHMDEFIAICQREAGKLYSDGVAEVREAVDFCRYYANRAEETFRDGGPLEGRGVFVCISPWNFPLAIFLGQVTAALAAGNAVIAKPAEQTSLVAARAAELILEAGVPGSAFQLVPGPGRVIGNQLINDRRIAGVAFTGSTETAQLINQALAKRPGVPLPLIAETGGQNAMIVDSTALPEQVVQDAVISGFQSAGQRCSALRVLFVQEDIADKLCHMLVGAMKELRVGDPKFLDIDVGPVIDEKSCKTLEKHAARMKKEAKLLHACDVLPECKDGTFFAPHCFEIPSIDVLEREVFGPVVHVVRFKACDLGKVLDQINASGYGLTLGIHSRIDSTVREISHKLRVGNCYVNRNQIGAVVGVQPFGGQGKSGTGPKAGGPHYVERFAKPVATASSTQNEDIHDDRSPIIVKDVLSKAQYADMLSAQEEWQFFDGNERVRILEKLASKLSDSSKEELVSGADHIADFAALSENGFVAPKRMPGPTGETNDLYCLGRGVYLVQADKDADPAHVIRHLGAALAAGNAVILAGDQKWFADLPGLAFAAGMPKKLLTAVSANTGLGAMYDGDIAGVSCVASLDRVTSFKQLLAKRDGAILSLISDSGAEDDGALPDQAFMHRFATEKTITINTTAAGGNASLMSMDEG</sequence>
<feature type="domain" description="Proline dehydrogenase PutA" evidence="22">
    <location>
        <begin position="66"/>
        <end position="179"/>
    </location>
</feature>
<keyword evidence="5 18" id="KW-0285">Flavoprotein</keyword>
<dbReference type="CDD" id="cd07125">
    <property type="entry name" value="ALDH_PutA-P5CDH"/>
    <property type="match status" value="1"/>
</dbReference>
<proteinExistence type="inferred from homology"/>
<dbReference type="PANTHER" id="PTHR42862:SF1">
    <property type="entry name" value="DELTA-1-PYRROLINE-5-CARBOXYLATE DEHYDROGENASE 2, ISOFORM A-RELATED"/>
    <property type="match status" value="1"/>
</dbReference>
<feature type="active site" evidence="19">
    <location>
        <position position="789"/>
    </location>
</feature>
<dbReference type="PROSITE" id="PS00070">
    <property type="entry name" value="ALDEHYDE_DEHYDR_CYS"/>
    <property type="match status" value="1"/>
</dbReference>
<dbReference type="Gene3D" id="1.20.5.460">
    <property type="entry name" value="Single helix bin"/>
    <property type="match status" value="1"/>
</dbReference>
<gene>
    <name evidence="24" type="primary">putA</name>
    <name evidence="24" type="ORF">COO92_18610</name>
</gene>
<keyword evidence="25" id="KW-1185">Reference proteome</keyword>
<dbReference type="Pfam" id="PF01619">
    <property type="entry name" value="Pro_dh"/>
    <property type="match status" value="1"/>
</dbReference>
<dbReference type="GO" id="GO:0010133">
    <property type="term" value="P:L-proline catabolic process to L-glutamate"/>
    <property type="evidence" value="ECO:0007669"/>
    <property type="project" value="UniProtKB-UniRule"/>
</dbReference>
<evidence type="ECO:0000256" key="14">
    <source>
        <dbReference type="ARBA" id="ARBA00048142"/>
    </source>
</evidence>
<dbReference type="InterPro" id="IPR016162">
    <property type="entry name" value="Ald_DH_N"/>
</dbReference>
<dbReference type="GO" id="GO:0003842">
    <property type="term" value="F:L-glutamate gamma-semialdehyde dehydrogenase activity"/>
    <property type="evidence" value="ECO:0007669"/>
    <property type="project" value="UniProtKB-UniRule"/>
</dbReference>
<dbReference type="GO" id="GO:0003700">
    <property type="term" value="F:DNA-binding transcription factor activity"/>
    <property type="evidence" value="ECO:0007669"/>
    <property type="project" value="InterPro"/>
</dbReference>
<evidence type="ECO:0000256" key="3">
    <source>
        <dbReference type="ARBA" id="ARBA00004786"/>
    </source>
</evidence>
<comment type="function">
    <text evidence="18">Oxidizes proline to glutamate for use as a carbon and nitrogen source.</text>
</comment>